<dbReference type="PROSITE" id="PS51379">
    <property type="entry name" value="4FE4S_FER_2"/>
    <property type="match status" value="2"/>
</dbReference>
<keyword evidence="6" id="KW-0249">Electron transport</keyword>
<dbReference type="SUPFAM" id="SSF46548">
    <property type="entry name" value="alpha-helical ferredoxin"/>
    <property type="match status" value="1"/>
</dbReference>
<dbReference type="EMBL" id="CP042430">
    <property type="protein sequence ID" value="QEC47389.1"/>
    <property type="molecule type" value="Genomic_DNA"/>
</dbReference>
<dbReference type="GO" id="GO:0046872">
    <property type="term" value="F:metal ion binding"/>
    <property type="evidence" value="ECO:0007669"/>
    <property type="project" value="UniProtKB-UniRule"/>
</dbReference>
<protein>
    <recommendedName>
        <fullName evidence="6">Glycolate oxidase iron-sulfur subunit</fullName>
        <ecNumber evidence="6">1.1.99.14</ecNumber>
    </recommendedName>
</protein>
<proteinExistence type="predicted"/>
<dbReference type="Pfam" id="PF02754">
    <property type="entry name" value="CCG"/>
    <property type="match status" value="2"/>
</dbReference>
<dbReference type="KEGG" id="bsol:FSW04_07200"/>
<evidence type="ECO:0000256" key="3">
    <source>
        <dbReference type="ARBA" id="ARBA00022737"/>
    </source>
</evidence>
<evidence type="ECO:0000256" key="2">
    <source>
        <dbReference type="ARBA" id="ARBA00022723"/>
    </source>
</evidence>
<comment type="cofactor">
    <cofactor evidence="6">
        <name>[4Fe-4S] cluster</name>
        <dbReference type="ChEBI" id="CHEBI:49883"/>
    </cofactor>
    <text evidence="6">Binds 2 [4Fe-4S] clusters.</text>
</comment>
<comment type="function">
    <text evidence="6">Component of a complex that catalyzes the oxidation of glycolate to glyoxylate.</text>
</comment>
<reference evidence="8 9" key="1">
    <citation type="journal article" date="2018" name="J. Microbiol.">
        <title>Baekduia soli gen. nov., sp. nov., a novel bacterium isolated from the soil of Baekdu Mountain and proposal of a novel family name, Baekduiaceae fam. nov.</title>
        <authorList>
            <person name="An D.S."/>
            <person name="Siddiqi M.Z."/>
            <person name="Kim K.H."/>
            <person name="Yu H.S."/>
            <person name="Im W.T."/>
        </authorList>
    </citation>
    <scope>NUCLEOTIDE SEQUENCE [LARGE SCALE GENOMIC DNA]</scope>
    <source>
        <strain evidence="8 9">BR7-21</strain>
    </source>
</reference>
<feature type="domain" description="4Fe-4S ferredoxin-type" evidence="7">
    <location>
        <begin position="13"/>
        <end position="43"/>
    </location>
</feature>
<comment type="catalytic activity">
    <reaction evidence="6">
        <text>glycolate + A = glyoxylate + AH2</text>
        <dbReference type="Rhea" id="RHEA:21264"/>
        <dbReference type="ChEBI" id="CHEBI:13193"/>
        <dbReference type="ChEBI" id="CHEBI:17499"/>
        <dbReference type="ChEBI" id="CHEBI:29805"/>
        <dbReference type="ChEBI" id="CHEBI:36655"/>
        <dbReference type="EC" id="1.1.99.14"/>
    </reaction>
</comment>
<keyword evidence="9" id="KW-1185">Reference proteome</keyword>
<dbReference type="OrthoDB" id="9770306at2"/>
<dbReference type="Proteomes" id="UP000321805">
    <property type="component" value="Chromosome"/>
</dbReference>
<dbReference type="PANTHER" id="PTHR32479">
    <property type="entry name" value="GLYCOLATE OXIDASE IRON-SULFUR SUBUNIT"/>
    <property type="match status" value="1"/>
</dbReference>
<sequence>MQHRIPVEDLGPQAPEMAGAIGACVHCGFCLPTCPTYVTMGEEMDSPRGRIFLMKEVLEGQIELETALPYIDNCLGCQACQTACPSGVQYGDLITPFRAYADAHRHREPIDRVQREMILRTLPYPGRFRAAARLGRLSRPLARLLPERMAAMLRLLPAALPPASPLPEVFPARGERRARVALLAGCAQQVLAPDINWATLRVLARNGVETVIPRDQGCCGALPMHTGASDRARPMARRNMQAFPDDVDAVVTNAAGCGSGMREYGLLFKGLPEHDAAQAFADRVVDVSVFLQALGLSAPPPPAPAPLRIAYHDACHLAHAQGVRSPPRALLQAIGDVTLVQAAEWELCCGSAGTYNVEKPDTAHELGRRKARNLLDTGAGLIATGNIGCMTQVQTHLRALGHEIPVLHTLQVLDRAYAQTLKEHTA</sequence>
<evidence type="ECO:0000256" key="5">
    <source>
        <dbReference type="ARBA" id="ARBA00023014"/>
    </source>
</evidence>
<gene>
    <name evidence="8" type="ORF">FSW04_07200</name>
</gene>
<dbReference type="PIRSF" id="PIRSF000139">
    <property type="entry name" value="Glc_ox_4Fe-4S"/>
    <property type="match status" value="1"/>
</dbReference>
<dbReference type="Gene3D" id="1.10.1060.10">
    <property type="entry name" value="Alpha-helical ferredoxin"/>
    <property type="match status" value="1"/>
</dbReference>
<evidence type="ECO:0000256" key="1">
    <source>
        <dbReference type="ARBA" id="ARBA00022485"/>
    </source>
</evidence>
<keyword evidence="6" id="KW-0813">Transport</keyword>
<dbReference type="InterPro" id="IPR017896">
    <property type="entry name" value="4Fe4S_Fe-S-bd"/>
</dbReference>
<dbReference type="GO" id="GO:0051539">
    <property type="term" value="F:4 iron, 4 sulfur cluster binding"/>
    <property type="evidence" value="ECO:0007669"/>
    <property type="project" value="UniProtKB-UniRule"/>
</dbReference>
<dbReference type="EC" id="1.1.99.14" evidence="6"/>
<evidence type="ECO:0000256" key="6">
    <source>
        <dbReference type="PIRNR" id="PIRNR000139"/>
    </source>
</evidence>
<evidence type="ECO:0000259" key="7">
    <source>
        <dbReference type="PROSITE" id="PS51379"/>
    </source>
</evidence>
<name>A0A5B8U2V4_9ACTN</name>
<dbReference type="InterPro" id="IPR012257">
    <property type="entry name" value="Glc_ox_4Fe-4S"/>
</dbReference>
<keyword evidence="2 6" id="KW-0479">Metal-binding</keyword>
<dbReference type="GO" id="GO:0019154">
    <property type="term" value="F:glycolate dehydrogenase activity"/>
    <property type="evidence" value="ECO:0007669"/>
    <property type="project" value="UniProtKB-EC"/>
</dbReference>
<evidence type="ECO:0000256" key="4">
    <source>
        <dbReference type="ARBA" id="ARBA00023004"/>
    </source>
</evidence>
<keyword evidence="1 6" id="KW-0004">4Fe-4S</keyword>
<feature type="domain" description="4Fe-4S ferredoxin-type" evidence="7">
    <location>
        <begin position="67"/>
        <end position="88"/>
    </location>
</feature>
<accession>A0A5B8U2V4</accession>
<evidence type="ECO:0000313" key="9">
    <source>
        <dbReference type="Proteomes" id="UP000321805"/>
    </source>
</evidence>
<keyword evidence="4 6" id="KW-0408">Iron</keyword>
<dbReference type="InterPro" id="IPR009051">
    <property type="entry name" value="Helical_ferredxn"/>
</dbReference>
<dbReference type="Pfam" id="PF13183">
    <property type="entry name" value="Fer4_8"/>
    <property type="match status" value="1"/>
</dbReference>
<organism evidence="8 9">
    <name type="scientific">Baekduia soli</name>
    <dbReference type="NCBI Taxonomy" id="496014"/>
    <lineage>
        <taxon>Bacteria</taxon>
        <taxon>Bacillati</taxon>
        <taxon>Actinomycetota</taxon>
        <taxon>Thermoleophilia</taxon>
        <taxon>Solirubrobacterales</taxon>
        <taxon>Baekduiaceae</taxon>
        <taxon>Baekduia</taxon>
    </lineage>
</organism>
<keyword evidence="5 6" id="KW-0411">Iron-sulfur</keyword>
<dbReference type="InterPro" id="IPR017900">
    <property type="entry name" value="4Fe4S_Fe_S_CS"/>
</dbReference>
<comment type="catalytic activity">
    <reaction evidence="6">
        <text>(R)-lactate + A = pyruvate + AH2</text>
        <dbReference type="Rhea" id="RHEA:15089"/>
        <dbReference type="ChEBI" id="CHEBI:13193"/>
        <dbReference type="ChEBI" id="CHEBI:15361"/>
        <dbReference type="ChEBI" id="CHEBI:16004"/>
        <dbReference type="ChEBI" id="CHEBI:17499"/>
    </reaction>
</comment>
<dbReference type="RefSeq" id="WP_146917786.1">
    <property type="nucleotide sequence ID" value="NZ_CP042430.1"/>
</dbReference>
<keyword evidence="3" id="KW-0677">Repeat</keyword>
<dbReference type="PROSITE" id="PS00198">
    <property type="entry name" value="4FE4S_FER_1"/>
    <property type="match status" value="1"/>
</dbReference>
<evidence type="ECO:0000313" key="8">
    <source>
        <dbReference type="EMBL" id="QEC47389.1"/>
    </source>
</evidence>
<dbReference type="PANTHER" id="PTHR32479:SF17">
    <property type="entry name" value="GLYCOLATE OXIDASE IRON-SULFUR SUBUNIT"/>
    <property type="match status" value="1"/>
</dbReference>
<dbReference type="InterPro" id="IPR004017">
    <property type="entry name" value="Cys_rich_dom"/>
</dbReference>
<dbReference type="AlphaFoldDB" id="A0A5B8U2V4"/>